<proteinExistence type="predicted"/>
<protein>
    <submittedName>
        <fullName evidence="1">Uncharacterized protein</fullName>
    </submittedName>
</protein>
<evidence type="ECO:0000313" key="1">
    <source>
        <dbReference type="EMBL" id="KAJ8666160.1"/>
    </source>
</evidence>
<comment type="caution">
    <text evidence="1">The sequence shown here is derived from an EMBL/GenBank/DDBJ whole genome shotgun (WGS) entry which is preliminary data.</text>
</comment>
<keyword evidence="2" id="KW-1185">Reference proteome</keyword>
<dbReference type="Proteomes" id="UP001239111">
    <property type="component" value="Chromosome 4"/>
</dbReference>
<dbReference type="EMBL" id="CM056744">
    <property type="protein sequence ID" value="KAJ8666160.1"/>
    <property type="molecule type" value="Genomic_DNA"/>
</dbReference>
<evidence type="ECO:0000313" key="2">
    <source>
        <dbReference type="Proteomes" id="UP001239111"/>
    </source>
</evidence>
<sequence>MARFLFSSVTWKSEDIEQDCDSNICFQENFYVVEHEFKVKDEEPGVLLSLAHIDWLDLENDKAHLPPTKLLRNKKLFENPPSADKVKKWTLHECKQLIGPLDYFAAWEESKEMSGKSGVSEQEEGDTEDDSGVKKSRKRKVPIRFSPPLKDSILVEGENIRFIKNGFKTLHEEIQNVNAKVGDFLEKPNKRLSKQAKLLPKFPLKGAKGVVALERKLAKEKFREIFVSIVL</sequence>
<name>A0ACC2N4R2_9HYME</name>
<gene>
    <name evidence="1" type="ORF">QAD02_007822</name>
</gene>
<accession>A0ACC2N4R2</accession>
<organism evidence="1 2">
    <name type="scientific">Eretmocerus hayati</name>
    <dbReference type="NCBI Taxonomy" id="131215"/>
    <lineage>
        <taxon>Eukaryota</taxon>
        <taxon>Metazoa</taxon>
        <taxon>Ecdysozoa</taxon>
        <taxon>Arthropoda</taxon>
        <taxon>Hexapoda</taxon>
        <taxon>Insecta</taxon>
        <taxon>Pterygota</taxon>
        <taxon>Neoptera</taxon>
        <taxon>Endopterygota</taxon>
        <taxon>Hymenoptera</taxon>
        <taxon>Apocrita</taxon>
        <taxon>Proctotrupomorpha</taxon>
        <taxon>Chalcidoidea</taxon>
        <taxon>Aphelinidae</taxon>
        <taxon>Aphelininae</taxon>
        <taxon>Eretmocerus</taxon>
    </lineage>
</organism>
<reference evidence="1" key="1">
    <citation type="submission" date="2023-04" db="EMBL/GenBank/DDBJ databases">
        <title>A chromosome-level genome assembly of the parasitoid wasp Eretmocerus hayati.</title>
        <authorList>
            <person name="Zhong Y."/>
            <person name="Liu S."/>
            <person name="Liu Y."/>
        </authorList>
    </citation>
    <scope>NUCLEOTIDE SEQUENCE</scope>
    <source>
        <strain evidence="1">ZJU_SS_LIU_2023</strain>
    </source>
</reference>